<accession>A0A4Y1RDU3</accession>
<feature type="domain" description="Autophagy-related protein 13 N-terminal" evidence="3">
    <location>
        <begin position="127"/>
        <end position="231"/>
    </location>
</feature>
<feature type="compositionally biased region" description="Polar residues" evidence="2">
    <location>
        <begin position="528"/>
        <end position="542"/>
    </location>
</feature>
<dbReference type="GO" id="GO:0005829">
    <property type="term" value="C:cytosol"/>
    <property type="evidence" value="ECO:0007669"/>
    <property type="project" value="TreeGrafter"/>
</dbReference>
<evidence type="ECO:0000259" key="3">
    <source>
        <dbReference type="Pfam" id="PF10033"/>
    </source>
</evidence>
<sequence length="589" mass="65112">MNLLTHGFSLWKTIELSACGYLHFDIMASSHGNSHSEAAKMEQIITEFYAKSLHIILESRTPYMSSRNYSGEQALSSPSSSSSSSSSVRPRDKWFNLALRNVLLHWRILISGARAILNLWWLIEMVVQYDSRKIRDTNSGSRRSSSNTLHSLYKKSMLLLRSLYVTVRLLPAYKVYRDLNSSGQIRPFALTHRVASFAEPFTCREEAAMQRFGFTPVDTACGRLCLSVLYCSSLSDLIPDYVGSPLTDPLKRFPSLPVTGSVAHAFPPSSSFSRRHSWSFDHYRASPPSVSFSPSPTYSEPHALISNQSSRFPPTIMPPHPPETSLVYKKDTSFDEYSPAFSPSPSSASPSLPIFIPGSHHSKPLLQSESAPFSERTAKLANSPAFCNKLNLPLRGIGSGSSKTDKTGVLWRLFSSLGKDDARQYSEVKISSSSSSRSFPDDLDDSDFPCPFDVDDEDVTDPGSRPESFDKNVPLCEPHVPGGLFPIKKSQDAAVGALVRMLRKAPPLRQDNSNSVKFSQACRPVIWSNSSQEPNQPSEGQASVQRDDSSSVISSGLITSKTTTVALEELQSYREMKNLLLGQGSKSHM</sequence>
<dbReference type="GO" id="GO:0034497">
    <property type="term" value="P:protein localization to phagophore assembly site"/>
    <property type="evidence" value="ECO:0007669"/>
    <property type="project" value="TreeGrafter"/>
</dbReference>
<dbReference type="AlphaFoldDB" id="A0A4Y1RDU3"/>
<dbReference type="InterPro" id="IPR036570">
    <property type="entry name" value="HORMA_dom_sf"/>
</dbReference>
<gene>
    <name evidence="4" type="ORF">Prudu_012945</name>
</gene>
<dbReference type="PANTHER" id="PTHR13430:SF15">
    <property type="entry name" value="AUTOPHAGY-RELATED PROTEIN 13B"/>
    <property type="match status" value="1"/>
</dbReference>
<feature type="domain" description="Autophagy-related protein 13 N-terminal" evidence="3">
    <location>
        <begin position="45"/>
        <end position="101"/>
    </location>
</feature>
<feature type="compositionally biased region" description="Acidic residues" evidence="2">
    <location>
        <begin position="441"/>
        <end position="460"/>
    </location>
</feature>
<dbReference type="GO" id="GO:0034727">
    <property type="term" value="P:piecemeal microautophagy of the nucleus"/>
    <property type="evidence" value="ECO:0007669"/>
    <property type="project" value="TreeGrafter"/>
</dbReference>
<dbReference type="InterPro" id="IPR040182">
    <property type="entry name" value="ATG13"/>
</dbReference>
<organism evidence="4">
    <name type="scientific">Prunus dulcis</name>
    <name type="common">Almond</name>
    <name type="synonym">Amygdalus dulcis</name>
    <dbReference type="NCBI Taxonomy" id="3755"/>
    <lineage>
        <taxon>Eukaryota</taxon>
        <taxon>Viridiplantae</taxon>
        <taxon>Streptophyta</taxon>
        <taxon>Embryophyta</taxon>
        <taxon>Tracheophyta</taxon>
        <taxon>Spermatophyta</taxon>
        <taxon>Magnoliopsida</taxon>
        <taxon>eudicotyledons</taxon>
        <taxon>Gunneridae</taxon>
        <taxon>Pentapetalae</taxon>
        <taxon>rosids</taxon>
        <taxon>fabids</taxon>
        <taxon>Rosales</taxon>
        <taxon>Rosaceae</taxon>
        <taxon>Amygdaloideae</taxon>
        <taxon>Amygdaleae</taxon>
        <taxon>Prunus</taxon>
    </lineage>
</organism>
<proteinExistence type="predicted"/>
<evidence type="ECO:0000256" key="2">
    <source>
        <dbReference type="SAM" id="MobiDB-lite"/>
    </source>
</evidence>
<evidence type="ECO:0000313" key="4">
    <source>
        <dbReference type="EMBL" id="BBH02401.1"/>
    </source>
</evidence>
<dbReference type="Pfam" id="PF10033">
    <property type="entry name" value="ATG13"/>
    <property type="match status" value="2"/>
</dbReference>
<feature type="region of interest" description="Disordered" evidence="2">
    <location>
        <begin position="68"/>
        <end position="89"/>
    </location>
</feature>
<reference evidence="4" key="1">
    <citation type="journal article" date="2019" name="Science">
        <title>Mutation of a bHLH transcription factor allowed almond domestication.</title>
        <authorList>
            <person name="Sanchez-Perez R."/>
            <person name="Pavan S."/>
            <person name="Mazzeo R."/>
            <person name="Moldovan C."/>
            <person name="Aiese Cigliano R."/>
            <person name="Del Cueto J."/>
            <person name="Ricciardi F."/>
            <person name="Lotti C."/>
            <person name="Ricciardi L."/>
            <person name="Dicenta F."/>
            <person name="Lopez-Marques R.L."/>
            <person name="Lindberg Moller B."/>
        </authorList>
    </citation>
    <scope>NUCLEOTIDE SEQUENCE</scope>
</reference>
<feature type="region of interest" description="Disordered" evidence="2">
    <location>
        <begin position="528"/>
        <end position="552"/>
    </location>
</feature>
<dbReference type="GO" id="GO:0000423">
    <property type="term" value="P:mitophagy"/>
    <property type="evidence" value="ECO:0007669"/>
    <property type="project" value="TreeGrafter"/>
</dbReference>
<keyword evidence="1" id="KW-0072">Autophagy</keyword>
<dbReference type="GO" id="GO:0000407">
    <property type="term" value="C:phagophore assembly site"/>
    <property type="evidence" value="ECO:0007669"/>
    <property type="project" value="TreeGrafter"/>
</dbReference>
<feature type="region of interest" description="Disordered" evidence="2">
    <location>
        <begin position="425"/>
        <end position="473"/>
    </location>
</feature>
<feature type="compositionally biased region" description="Low complexity" evidence="2">
    <location>
        <begin position="76"/>
        <end position="87"/>
    </location>
</feature>
<protein>
    <submittedName>
        <fullName evidence="4">Autophagy-related protein 13</fullName>
    </submittedName>
</protein>
<evidence type="ECO:0000256" key="1">
    <source>
        <dbReference type="ARBA" id="ARBA00023006"/>
    </source>
</evidence>
<dbReference type="GO" id="GO:1990316">
    <property type="term" value="C:Atg1/ULK1 kinase complex"/>
    <property type="evidence" value="ECO:0007669"/>
    <property type="project" value="InterPro"/>
</dbReference>
<dbReference type="InterPro" id="IPR018731">
    <property type="entry name" value="Atg13_N"/>
</dbReference>
<dbReference type="EMBL" id="AP019300">
    <property type="protein sequence ID" value="BBH02401.1"/>
    <property type="molecule type" value="Genomic_DNA"/>
</dbReference>
<dbReference type="Gene3D" id="3.30.900.10">
    <property type="entry name" value="HORMA domain"/>
    <property type="match status" value="2"/>
</dbReference>
<dbReference type="PANTHER" id="PTHR13430">
    <property type="match status" value="1"/>
</dbReference>
<name>A0A4Y1RDU3_PRUDU</name>